<dbReference type="CDD" id="cd14498">
    <property type="entry name" value="DSP"/>
    <property type="match status" value="1"/>
</dbReference>
<dbReference type="GO" id="GO:0017017">
    <property type="term" value="F:MAP kinase tyrosine/serine/threonine phosphatase activity"/>
    <property type="evidence" value="ECO:0007669"/>
    <property type="project" value="TreeGrafter"/>
</dbReference>
<dbReference type="OrthoDB" id="10252009at2759"/>
<dbReference type="GO" id="GO:0005737">
    <property type="term" value="C:cytoplasm"/>
    <property type="evidence" value="ECO:0007669"/>
    <property type="project" value="TreeGrafter"/>
</dbReference>
<organism evidence="7 8">
    <name type="scientific">Aspergillus campestris (strain IBT 28561)</name>
    <dbReference type="NCBI Taxonomy" id="1392248"/>
    <lineage>
        <taxon>Eukaryota</taxon>
        <taxon>Fungi</taxon>
        <taxon>Dikarya</taxon>
        <taxon>Ascomycota</taxon>
        <taxon>Pezizomycotina</taxon>
        <taxon>Eurotiomycetes</taxon>
        <taxon>Eurotiomycetidae</taxon>
        <taxon>Eurotiales</taxon>
        <taxon>Aspergillaceae</taxon>
        <taxon>Aspergillus</taxon>
        <taxon>Aspergillus subgen. Circumdati</taxon>
    </lineage>
</organism>
<dbReference type="PANTHER" id="PTHR10159">
    <property type="entry name" value="DUAL SPECIFICITY PROTEIN PHOSPHATASE"/>
    <property type="match status" value="1"/>
</dbReference>
<dbReference type="InterPro" id="IPR000340">
    <property type="entry name" value="Dual-sp_phosphatase_cat-dom"/>
</dbReference>
<evidence type="ECO:0000259" key="5">
    <source>
        <dbReference type="PROSITE" id="PS50054"/>
    </source>
</evidence>
<dbReference type="SUPFAM" id="SSF52799">
    <property type="entry name" value="(Phosphotyrosine protein) phosphatases II"/>
    <property type="match status" value="1"/>
</dbReference>
<dbReference type="GO" id="GO:0033550">
    <property type="term" value="F:MAP kinase tyrosine phosphatase activity"/>
    <property type="evidence" value="ECO:0007669"/>
    <property type="project" value="TreeGrafter"/>
</dbReference>
<evidence type="ECO:0000259" key="6">
    <source>
        <dbReference type="PROSITE" id="PS50056"/>
    </source>
</evidence>
<dbReference type="RefSeq" id="XP_024697170.1">
    <property type="nucleotide sequence ID" value="XM_024835662.1"/>
</dbReference>
<dbReference type="InterPro" id="IPR000387">
    <property type="entry name" value="Tyr_Pase_dom"/>
</dbReference>
<evidence type="ECO:0000256" key="3">
    <source>
        <dbReference type="ARBA" id="ARBA00022801"/>
    </source>
</evidence>
<dbReference type="SMART" id="SM00195">
    <property type="entry name" value="DSPc"/>
    <property type="match status" value="1"/>
</dbReference>
<dbReference type="EC" id="3.1.3.48" evidence="2"/>
<dbReference type="PROSITE" id="PS50054">
    <property type="entry name" value="TYR_PHOSPHATASE_DUAL"/>
    <property type="match status" value="1"/>
</dbReference>
<dbReference type="Pfam" id="PF00782">
    <property type="entry name" value="DSPc"/>
    <property type="match status" value="1"/>
</dbReference>
<dbReference type="InterPro" id="IPR016130">
    <property type="entry name" value="Tyr_Pase_AS"/>
</dbReference>
<dbReference type="Proteomes" id="UP000234254">
    <property type="component" value="Unassembled WGS sequence"/>
</dbReference>
<feature type="domain" description="Tyrosine-protein phosphatase" evidence="5">
    <location>
        <begin position="15"/>
        <end position="189"/>
    </location>
</feature>
<keyword evidence="3" id="KW-0378">Hydrolase</keyword>
<dbReference type="PROSITE" id="PS00383">
    <property type="entry name" value="TYR_PHOSPHATASE_1"/>
    <property type="match status" value="1"/>
</dbReference>
<evidence type="ECO:0000256" key="4">
    <source>
        <dbReference type="ARBA" id="ARBA00022912"/>
    </source>
</evidence>
<dbReference type="AlphaFoldDB" id="A0A2I1DFC5"/>
<evidence type="ECO:0000256" key="2">
    <source>
        <dbReference type="ARBA" id="ARBA00013064"/>
    </source>
</evidence>
<evidence type="ECO:0000256" key="1">
    <source>
        <dbReference type="ARBA" id="ARBA00008601"/>
    </source>
</evidence>
<accession>A0A2I1DFC5</accession>
<evidence type="ECO:0000313" key="7">
    <source>
        <dbReference type="EMBL" id="PKY08576.1"/>
    </source>
</evidence>
<evidence type="ECO:0000313" key="8">
    <source>
        <dbReference type="Proteomes" id="UP000234254"/>
    </source>
</evidence>
<dbReference type="GO" id="GO:0043409">
    <property type="term" value="P:negative regulation of MAPK cascade"/>
    <property type="evidence" value="ECO:0007669"/>
    <property type="project" value="TreeGrafter"/>
</dbReference>
<dbReference type="VEuPathDB" id="FungiDB:P168DRAFT_278146"/>
<feature type="domain" description="Tyrosine specific protein phosphatases" evidence="6">
    <location>
        <begin position="130"/>
        <end position="169"/>
    </location>
</feature>
<gene>
    <name evidence="7" type="ORF">P168DRAFT_278146</name>
</gene>
<comment type="caution">
    <text evidence="7">The sequence shown here is derived from an EMBL/GenBank/DDBJ whole genome shotgun (WGS) entry which is preliminary data.</text>
</comment>
<comment type="similarity">
    <text evidence="1">Belongs to the protein-tyrosine phosphatase family. Non-receptor class dual specificity subfamily.</text>
</comment>
<dbReference type="InterPro" id="IPR020422">
    <property type="entry name" value="TYR_PHOSPHATASE_DUAL_dom"/>
</dbReference>
<dbReference type="GeneID" id="36543186"/>
<dbReference type="EMBL" id="MSFM01000001">
    <property type="protein sequence ID" value="PKY08576.1"/>
    <property type="molecule type" value="Genomic_DNA"/>
</dbReference>
<dbReference type="GO" id="GO:0008330">
    <property type="term" value="F:protein tyrosine/threonine phosphatase activity"/>
    <property type="evidence" value="ECO:0007669"/>
    <property type="project" value="TreeGrafter"/>
</dbReference>
<dbReference type="PANTHER" id="PTHR10159:SF511">
    <property type="entry name" value="DUAL SPECIFICITY PROTEIN PHOSPHATASE 1"/>
    <property type="match status" value="1"/>
</dbReference>
<sequence>MEDRSKRWEMIFAARMSQIVPGIFLGNVQASFRREMLRQNGINAMVSLTDARWVWWNSTTREAGIPASRHKWVQCADLSTQDLLAHMNNICDFIDEMISSDLPSAHSLNVQRRQSHGLDDHPHDAPAGAVLIHCDLGVSRSPTIIIAYLMRKYGMKLEQTRAFVQLKQKVKPSANFIRQLQIWEALDYQVWEDEGRTIPKPLYQAFLNDRAVLLHKRGLTGNEPLAPTNL</sequence>
<dbReference type="PROSITE" id="PS50056">
    <property type="entry name" value="TYR_PHOSPHATASE_2"/>
    <property type="match status" value="1"/>
</dbReference>
<keyword evidence="4" id="KW-0904">Protein phosphatase</keyword>
<keyword evidence="8" id="KW-1185">Reference proteome</keyword>
<reference evidence="7" key="1">
    <citation type="submission" date="2016-12" db="EMBL/GenBank/DDBJ databases">
        <title>The genomes of Aspergillus section Nigri reveals drivers in fungal speciation.</title>
        <authorList>
            <consortium name="DOE Joint Genome Institute"/>
            <person name="Vesth T.C."/>
            <person name="Nybo J."/>
            <person name="Theobald S."/>
            <person name="Brandl J."/>
            <person name="Frisvad J.C."/>
            <person name="Nielsen K.F."/>
            <person name="Lyhne E.K."/>
            <person name="Kogle M.E."/>
            <person name="Kuo A."/>
            <person name="Riley R."/>
            <person name="Clum A."/>
            <person name="Nolan M."/>
            <person name="Lipzen A."/>
            <person name="Salamov A."/>
            <person name="Henrissat B."/>
            <person name="Wiebenga A."/>
            <person name="De vries R.P."/>
            <person name="Grigoriev I.V."/>
            <person name="Mortensen U.H."/>
            <person name="Andersen M.R."/>
            <person name="Baker S.E."/>
        </authorList>
    </citation>
    <scope>NUCLEOTIDE SEQUENCE</scope>
    <source>
        <strain evidence="7">IBT 28561</strain>
    </source>
</reference>
<dbReference type="Gene3D" id="3.90.190.10">
    <property type="entry name" value="Protein tyrosine phosphatase superfamily"/>
    <property type="match status" value="1"/>
</dbReference>
<dbReference type="InterPro" id="IPR029021">
    <property type="entry name" value="Prot-tyrosine_phosphatase-like"/>
</dbReference>
<name>A0A2I1DFC5_ASPC2</name>
<protein>
    <recommendedName>
        <fullName evidence="2">protein-tyrosine-phosphatase</fullName>
        <ecNumber evidence="2">3.1.3.48</ecNumber>
    </recommendedName>
</protein>
<proteinExistence type="inferred from homology"/>